<name>A0A2I0HP00_PUNGR</name>
<evidence type="ECO:0000313" key="2">
    <source>
        <dbReference type="EMBL" id="PKI33432.1"/>
    </source>
</evidence>
<keyword evidence="3" id="KW-1185">Reference proteome</keyword>
<evidence type="ECO:0000313" key="3">
    <source>
        <dbReference type="Proteomes" id="UP000233551"/>
    </source>
</evidence>
<comment type="caution">
    <text evidence="2">The sequence shown here is derived from an EMBL/GenBank/DDBJ whole genome shotgun (WGS) entry which is preliminary data.</text>
</comment>
<feature type="region of interest" description="Disordered" evidence="1">
    <location>
        <begin position="173"/>
        <end position="198"/>
    </location>
</feature>
<reference evidence="2 3" key="1">
    <citation type="submission" date="2017-11" db="EMBL/GenBank/DDBJ databases">
        <title>De-novo sequencing of pomegranate (Punica granatum L.) genome.</title>
        <authorList>
            <person name="Akparov Z."/>
            <person name="Amiraslanov A."/>
            <person name="Hajiyeva S."/>
            <person name="Abbasov M."/>
            <person name="Kaur K."/>
            <person name="Hamwieh A."/>
            <person name="Solovyev V."/>
            <person name="Salamov A."/>
            <person name="Braich B."/>
            <person name="Kosarev P."/>
            <person name="Mahmoud A."/>
            <person name="Hajiyev E."/>
            <person name="Babayeva S."/>
            <person name="Izzatullayeva V."/>
            <person name="Mammadov A."/>
            <person name="Mammadov A."/>
            <person name="Sharifova S."/>
            <person name="Ojaghi J."/>
            <person name="Eynullazada K."/>
            <person name="Bayramov B."/>
            <person name="Abdulazimova A."/>
            <person name="Shahmuradov I."/>
        </authorList>
    </citation>
    <scope>NUCLEOTIDE SEQUENCE [LARGE SCALE GENOMIC DNA]</scope>
    <source>
        <strain evidence="3">cv. AG2017</strain>
        <tissue evidence="2">Leaf</tissue>
    </source>
</reference>
<proteinExistence type="predicted"/>
<protein>
    <submittedName>
        <fullName evidence="2">Uncharacterized protein</fullName>
    </submittedName>
</protein>
<feature type="region of interest" description="Disordered" evidence="1">
    <location>
        <begin position="129"/>
        <end position="154"/>
    </location>
</feature>
<sequence length="198" mass="22363">MSAKEFLGLLVEKRWLCAFRPSFSSRALHGLMIQRVGLAWARLPVETSGSKPRFRQRTRPHHLLDARYEGENAMLYMLGQKRDLVIVIHISRCRRHRLSSPRLPGNGGRPSPLQLSRLQKCGWEGEEAVDKGGVDAGGPNARRRRGSFQSKEVRDPQISKFLLSLRRLRSSSREVARKSRRKESLSGTRAALVEGKGG</sequence>
<dbReference type="EMBL" id="PGOL01006627">
    <property type="protein sequence ID" value="PKI33432.1"/>
    <property type="molecule type" value="Genomic_DNA"/>
</dbReference>
<dbReference type="Proteomes" id="UP000233551">
    <property type="component" value="Unassembled WGS sequence"/>
</dbReference>
<evidence type="ECO:0000256" key="1">
    <source>
        <dbReference type="SAM" id="MobiDB-lite"/>
    </source>
</evidence>
<dbReference type="AlphaFoldDB" id="A0A2I0HP00"/>
<organism evidence="2 3">
    <name type="scientific">Punica granatum</name>
    <name type="common">Pomegranate</name>
    <dbReference type="NCBI Taxonomy" id="22663"/>
    <lineage>
        <taxon>Eukaryota</taxon>
        <taxon>Viridiplantae</taxon>
        <taxon>Streptophyta</taxon>
        <taxon>Embryophyta</taxon>
        <taxon>Tracheophyta</taxon>
        <taxon>Spermatophyta</taxon>
        <taxon>Magnoliopsida</taxon>
        <taxon>eudicotyledons</taxon>
        <taxon>Gunneridae</taxon>
        <taxon>Pentapetalae</taxon>
        <taxon>rosids</taxon>
        <taxon>malvids</taxon>
        <taxon>Myrtales</taxon>
        <taxon>Lythraceae</taxon>
        <taxon>Punica</taxon>
    </lineage>
</organism>
<accession>A0A2I0HP00</accession>
<gene>
    <name evidence="2" type="ORF">CRG98_046177</name>
</gene>